<dbReference type="PROSITE" id="PS00188">
    <property type="entry name" value="BIOTIN"/>
    <property type="match status" value="1"/>
</dbReference>
<reference evidence="5 6" key="1">
    <citation type="submission" date="2016-11" db="EMBL/GenBank/DDBJ databases">
        <authorList>
            <person name="Jaros S."/>
            <person name="Januszkiewicz K."/>
            <person name="Wedrychowicz H."/>
        </authorList>
    </citation>
    <scope>NUCLEOTIDE SEQUENCE [LARGE SCALE GENOMIC DNA]</scope>
    <source>
        <strain evidence="5 6">DSM 9705</strain>
    </source>
</reference>
<dbReference type="InterPro" id="IPR055268">
    <property type="entry name" value="PCB-like"/>
</dbReference>
<dbReference type="PROSITE" id="PS50991">
    <property type="entry name" value="PYR_CT"/>
    <property type="match status" value="1"/>
</dbReference>
<name>A0A1M5WLH6_9BACT</name>
<evidence type="ECO:0000256" key="1">
    <source>
        <dbReference type="ARBA" id="ARBA00023267"/>
    </source>
</evidence>
<keyword evidence="1" id="KW-0092">Biotin</keyword>
<dbReference type="InterPro" id="IPR003379">
    <property type="entry name" value="Carboxylase_cons_dom"/>
</dbReference>
<dbReference type="Pfam" id="PF00364">
    <property type="entry name" value="Biotin_lipoyl"/>
    <property type="match status" value="1"/>
</dbReference>
<dbReference type="CDD" id="cd06850">
    <property type="entry name" value="biotinyl_domain"/>
    <property type="match status" value="1"/>
</dbReference>
<dbReference type="PROSITE" id="PS50968">
    <property type="entry name" value="BIOTINYL_LIPOYL"/>
    <property type="match status" value="1"/>
</dbReference>
<feature type="region of interest" description="Disordered" evidence="2">
    <location>
        <begin position="463"/>
        <end position="490"/>
    </location>
</feature>
<keyword evidence="6" id="KW-1185">Reference proteome</keyword>
<dbReference type="AlphaFoldDB" id="A0A1M5WLH6"/>
<feature type="region of interest" description="Disordered" evidence="2">
    <location>
        <begin position="514"/>
        <end position="536"/>
    </location>
</feature>
<keyword evidence="5" id="KW-0670">Pyruvate</keyword>
<dbReference type="InterPro" id="IPR000891">
    <property type="entry name" value="PYR_CT"/>
</dbReference>
<dbReference type="InterPro" id="IPR011053">
    <property type="entry name" value="Single_hybrid_motif"/>
</dbReference>
<evidence type="ECO:0000313" key="5">
    <source>
        <dbReference type="EMBL" id="SHH88347.1"/>
    </source>
</evidence>
<dbReference type="Proteomes" id="UP000184139">
    <property type="component" value="Unassembled WGS sequence"/>
</dbReference>
<accession>A0A1M5WLH6</accession>
<dbReference type="GO" id="GO:0005737">
    <property type="term" value="C:cytoplasm"/>
    <property type="evidence" value="ECO:0007669"/>
    <property type="project" value="TreeGrafter"/>
</dbReference>
<dbReference type="InterPro" id="IPR001882">
    <property type="entry name" value="Biotin_BS"/>
</dbReference>
<proteinExistence type="predicted"/>
<dbReference type="GO" id="GO:0006094">
    <property type="term" value="P:gluconeogenesis"/>
    <property type="evidence" value="ECO:0007669"/>
    <property type="project" value="TreeGrafter"/>
</dbReference>
<dbReference type="Gene3D" id="3.20.20.70">
    <property type="entry name" value="Aldolase class I"/>
    <property type="match status" value="1"/>
</dbReference>
<protein>
    <submittedName>
        <fullName evidence="5">Pyruvate carboxylase subunit B</fullName>
    </submittedName>
</protein>
<gene>
    <name evidence="5" type="ORF">SAMN02745124_02391</name>
</gene>
<dbReference type="InterPro" id="IPR000089">
    <property type="entry name" value="Biotin_lipoyl"/>
</dbReference>
<feature type="domain" description="Pyruvate carboxyltransferase" evidence="4">
    <location>
        <begin position="6"/>
        <end position="276"/>
    </location>
</feature>
<dbReference type="Pfam" id="PF00682">
    <property type="entry name" value="HMGL-like"/>
    <property type="match status" value="1"/>
</dbReference>
<evidence type="ECO:0000256" key="2">
    <source>
        <dbReference type="SAM" id="MobiDB-lite"/>
    </source>
</evidence>
<dbReference type="InterPro" id="IPR013785">
    <property type="entry name" value="Aldolase_TIM"/>
</dbReference>
<dbReference type="SUPFAM" id="SSF89000">
    <property type="entry name" value="post-HMGL domain-like"/>
    <property type="match status" value="1"/>
</dbReference>
<dbReference type="GO" id="GO:0004736">
    <property type="term" value="F:pyruvate carboxylase activity"/>
    <property type="evidence" value="ECO:0007669"/>
    <property type="project" value="UniProtKB-ARBA"/>
</dbReference>
<dbReference type="CDD" id="cd07937">
    <property type="entry name" value="DRE_TIM_PC_TC_5S"/>
    <property type="match status" value="1"/>
</dbReference>
<dbReference type="STRING" id="1121409.SAMN02745124_02391"/>
<dbReference type="Gene3D" id="2.40.50.100">
    <property type="match status" value="1"/>
</dbReference>
<dbReference type="SUPFAM" id="SSF51569">
    <property type="entry name" value="Aldolase"/>
    <property type="match status" value="1"/>
</dbReference>
<evidence type="ECO:0000259" key="3">
    <source>
        <dbReference type="PROSITE" id="PS50968"/>
    </source>
</evidence>
<dbReference type="PANTHER" id="PTHR43778:SF2">
    <property type="entry name" value="PYRUVATE CARBOXYLASE, MITOCHONDRIAL"/>
    <property type="match status" value="1"/>
</dbReference>
<dbReference type="RefSeq" id="WP_073376296.1">
    <property type="nucleotide sequence ID" value="NZ_FQXS01000013.1"/>
</dbReference>
<dbReference type="Pfam" id="PF02436">
    <property type="entry name" value="PYC_OADA"/>
    <property type="match status" value="1"/>
</dbReference>
<sequence length="600" mass="64693">MGKKVIKFMDTSFRDGFQSVFGARVLTDDFLPALQASVDAGITHLEAGGGARFQSLFFYCGESAFDMMDRFREKVGPATNLQTLARGINVVALSQQPRDMIDLHAKMFKKHGMTTIRNFDALNDMHNLEYSGERIAHHGLQHQIVVTIMDLPPGCTGAHTPEFYLERLKVILDSDIPFHSICFKDATGTANPRKVYDTFKGARKMVSDDTILWFHTHDTAGIGISQNLAAVEGGADGIDLAKSPVSGGTCQPDILSMMHVLKGTDFTLDLDYEKILLAEEAFEDAMKDYFFPPEAKMVSPTITLSPMPGGALTANTMMMRDTNTLHLYPAVIKEMANVIRLGGFGSSVTPVSQFYFQQAYMNVTQGPWKVINQNYGNMVLGYFGKTPTPPDPEIVKLASEQLGKPVFTDDPLDILEPGIPKATKILEENNLPVTDENLFIIASCEQKGLDYLLGNAKVNVRKKSDEEAPAKPAAKAKAAAAPAPSGPRSYSITVNNRSYDVVVAEGSGAVQATPAQPAASAAPAAEPAGGGTEVEAPTPGNVVKILVKVGDSVTKDQPLLVLEAMKMESEVKSPCDGKIVAIEVSAGDTVQASDHLFTIG</sequence>
<feature type="domain" description="Lipoyl-binding" evidence="3">
    <location>
        <begin position="525"/>
        <end position="600"/>
    </location>
</feature>
<evidence type="ECO:0000259" key="4">
    <source>
        <dbReference type="PROSITE" id="PS50991"/>
    </source>
</evidence>
<organism evidence="5 6">
    <name type="scientific">Desulfofustis glycolicus DSM 9705</name>
    <dbReference type="NCBI Taxonomy" id="1121409"/>
    <lineage>
        <taxon>Bacteria</taxon>
        <taxon>Pseudomonadati</taxon>
        <taxon>Thermodesulfobacteriota</taxon>
        <taxon>Desulfobulbia</taxon>
        <taxon>Desulfobulbales</taxon>
        <taxon>Desulfocapsaceae</taxon>
        <taxon>Desulfofustis</taxon>
    </lineage>
</organism>
<evidence type="ECO:0000313" key="6">
    <source>
        <dbReference type="Proteomes" id="UP000184139"/>
    </source>
</evidence>
<dbReference type="SUPFAM" id="SSF51230">
    <property type="entry name" value="Single hybrid motif"/>
    <property type="match status" value="1"/>
</dbReference>
<feature type="compositionally biased region" description="Low complexity" evidence="2">
    <location>
        <begin position="470"/>
        <end position="483"/>
    </location>
</feature>
<dbReference type="PANTHER" id="PTHR43778">
    <property type="entry name" value="PYRUVATE CARBOXYLASE"/>
    <property type="match status" value="1"/>
</dbReference>
<dbReference type="FunFam" id="2.40.50.100:FF:000003">
    <property type="entry name" value="Acetyl-CoA carboxylase biotin carboxyl carrier protein"/>
    <property type="match status" value="1"/>
</dbReference>
<dbReference type="EMBL" id="FQXS01000013">
    <property type="protein sequence ID" value="SHH88347.1"/>
    <property type="molecule type" value="Genomic_DNA"/>
</dbReference>